<dbReference type="Pfam" id="PF00847">
    <property type="entry name" value="AP2"/>
    <property type="match status" value="1"/>
</dbReference>
<keyword evidence="3" id="KW-0804">Transcription</keyword>
<dbReference type="GO" id="GO:0004519">
    <property type="term" value="F:endonuclease activity"/>
    <property type="evidence" value="ECO:0007669"/>
    <property type="project" value="UniProtKB-KW"/>
</dbReference>
<keyword evidence="5" id="KW-0540">Nuclease</keyword>
<gene>
    <name evidence="5" type="ORF">HLB16_14435</name>
</gene>
<evidence type="ECO:0000256" key="3">
    <source>
        <dbReference type="ARBA" id="ARBA00023163"/>
    </source>
</evidence>
<dbReference type="InterPro" id="IPR036955">
    <property type="entry name" value="AP2/ERF_dom_sf"/>
</dbReference>
<dbReference type="Pfam" id="PF13392">
    <property type="entry name" value="HNH_3"/>
    <property type="match status" value="1"/>
</dbReference>
<dbReference type="RefSeq" id="WP_170265913.1">
    <property type="nucleotide sequence ID" value="NZ_BAAAEB010000068.1"/>
</dbReference>
<dbReference type="InterPro" id="IPR044925">
    <property type="entry name" value="His-Me_finger_sf"/>
</dbReference>
<keyword evidence="5" id="KW-0378">Hydrolase</keyword>
<dbReference type="EMBL" id="JABEMD010000023">
    <property type="protein sequence ID" value="NNH12071.1"/>
    <property type="molecule type" value="Genomic_DNA"/>
</dbReference>
<protein>
    <submittedName>
        <fullName evidence="5">HNH endonuclease</fullName>
    </submittedName>
</protein>
<name>A0A849B8P9_9BURK</name>
<dbReference type="InterPro" id="IPR001471">
    <property type="entry name" value="AP2/ERF_dom"/>
</dbReference>
<keyword evidence="1" id="KW-0805">Transcription regulation</keyword>
<evidence type="ECO:0000313" key="5">
    <source>
        <dbReference type="EMBL" id="NNH12071.1"/>
    </source>
</evidence>
<dbReference type="InterPro" id="IPR016177">
    <property type="entry name" value="DNA-bd_dom_sf"/>
</dbReference>
<accession>A0A849B8P9</accession>
<dbReference type="SUPFAM" id="SSF54171">
    <property type="entry name" value="DNA-binding domain"/>
    <property type="match status" value="1"/>
</dbReference>
<dbReference type="InterPro" id="IPR003615">
    <property type="entry name" value="HNH_nuc"/>
</dbReference>
<evidence type="ECO:0000256" key="2">
    <source>
        <dbReference type="ARBA" id="ARBA00023125"/>
    </source>
</evidence>
<dbReference type="Gene3D" id="3.30.730.10">
    <property type="entry name" value="AP2/ERF domain"/>
    <property type="match status" value="1"/>
</dbReference>
<dbReference type="PROSITE" id="PS51032">
    <property type="entry name" value="AP2_ERF"/>
    <property type="match status" value="1"/>
</dbReference>
<dbReference type="Proteomes" id="UP000542973">
    <property type="component" value="Unassembled WGS sequence"/>
</dbReference>
<evidence type="ECO:0000256" key="1">
    <source>
        <dbReference type="ARBA" id="ARBA00023015"/>
    </source>
</evidence>
<evidence type="ECO:0000313" key="6">
    <source>
        <dbReference type="Proteomes" id="UP000542973"/>
    </source>
</evidence>
<dbReference type="AlphaFoldDB" id="A0A849B8P9"/>
<reference evidence="5 6" key="1">
    <citation type="submission" date="2020-05" db="EMBL/GenBank/DDBJ databases">
        <title>MicrobeNet Type strains.</title>
        <authorList>
            <person name="Nicholson A.C."/>
        </authorList>
    </citation>
    <scope>NUCLEOTIDE SEQUENCE [LARGE SCALE GENOMIC DNA]</scope>
    <source>
        <strain evidence="5 6">ATCC 700815</strain>
    </source>
</reference>
<keyword evidence="5" id="KW-0255">Endonuclease</keyword>
<feature type="domain" description="AP2/ERF" evidence="4">
    <location>
        <begin position="117"/>
        <end position="169"/>
    </location>
</feature>
<proteinExistence type="predicted"/>
<dbReference type="GO" id="GO:0003677">
    <property type="term" value="F:DNA binding"/>
    <property type="evidence" value="ECO:0007669"/>
    <property type="project" value="UniProtKB-KW"/>
</dbReference>
<dbReference type="SUPFAM" id="SSF54060">
    <property type="entry name" value="His-Me finger endonucleases"/>
    <property type="match status" value="1"/>
</dbReference>
<sequence>MRSLIDRSDKDEVVNQETLINLFDYRDGGLYWRVDRGSNAKAGNRAGRLLQTGYRTIQISGKRYQEHRLVFLLHHGVMPTQIDHINGVKDDNRIENLRPANHSQNQINTAARPGASGERGVRFKPEKNRWIARIYRDGKEIRIGSFKTKEEAVDAYRAAAKEMYGEFAR</sequence>
<comment type="caution">
    <text evidence="5">The sequence shown here is derived from an EMBL/GenBank/DDBJ whole genome shotgun (WGS) entry which is preliminary data.</text>
</comment>
<organism evidence="5 6">
    <name type="scientific">Cupriavidus gilardii</name>
    <dbReference type="NCBI Taxonomy" id="82541"/>
    <lineage>
        <taxon>Bacteria</taxon>
        <taxon>Pseudomonadati</taxon>
        <taxon>Pseudomonadota</taxon>
        <taxon>Betaproteobacteria</taxon>
        <taxon>Burkholderiales</taxon>
        <taxon>Burkholderiaceae</taxon>
        <taxon>Cupriavidus</taxon>
    </lineage>
</organism>
<evidence type="ECO:0000259" key="4">
    <source>
        <dbReference type="PROSITE" id="PS51032"/>
    </source>
</evidence>
<dbReference type="Gene3D" id="3.90.75.20">
    <property type="match status" value="1"/>
</dbReference>
<keyword evidence="2" id="KW-0238">DNA-binding</keyword>
<dbReference type="GO" id="GO:0003700">
    <property type="term" value="F:DNA-binding transcription factor activity"/>
    <property type="evidence" value="ECO:0007669"/>
    <property type="project" value="InterPro"/>
</dbReference>